<protein>
    <recommendedName>
        <fullName evidence="6">Pentatricopeptide repeat-containing protein</fullName>
    </recommendedName>
</protein>
<dbReference type="EMBL" id="JANJYJ010000009">
    <property type="protein sequence ID" value="KAK3189065.1"/>
    <property type="molecule type" value="Genomic_DNA"/>
</dbReference>
<name>A0AAD9ZRN6_9ROSI</name>
<dbReference type="NCBIfam" id="TIGR00756">
    <property type="entry name" value="PPR"/>
    <property type="match status" value="1"/>
</dbReference>
<dbReference type="Proteomes" id="UP001281410">
    <property type="component" value="Unassembled WGS sequence"/>
</dbReference>
<evidence type="ECO:0000256" key="1">
    <source>
        <dbReference type="ARBA" id="ARBA00007626"/>
    </source>
</evidence>
<comment type="similarity">
    <text evidence="1">Belongs to the PPR family. P subfamily.</text>
</comment>
<dbReference type="Pfam" id="PF01535">
    <property type="entry name" value="PPR"/>
    <property type="match status" value="2"/>
</dbReference>
<evidence type="ECO:0000313" key="5">
    <source>
        <dbReference type="Proteomes" id="UP001281410"/>
    </source>
</evidence>
<dbReference type="InterPro" id="IPR002885">
    <property type="entry name" value="PPR_rpt"/>
</dbReference>
<dbReference type="AlphaFoldDB" id="A0AAD9ZRN6"/>
<proteinExistence type="inferred from homology"/>
<dbReference type="Gene3D" id="1.25.40.10">
    <property type="entry name" value="Tetratricopeptide repeat domain"/>
    <property type="match status" value="1"/>
</dbReference>
<feature type="repeat" description="PPR" evidence="3">
    <location>
        <begin position="159"/>
        <end position="193"/>
    </location>
</feature>
<evidence type="ECO:0008006" key="6">
    <source>
        <dbReference type="Google" id="ProtNLM"/>
    </source>
</evidence>
<organism evidence="4 5">
    <name type="scientific">Dipteronia sinensis</name>
    <dbReference type="NCBI Taxonomy" id="43782"/>
    <lineage>
        <taxon>Eukaryota</taxon>
        <taxon>Viridiplantae</taxon>
        <taxon>Streptophyta</taxon>
        <taxon>Embryophyta</taxon>
        <taxon>Tracheophyta</taxon>
        <taxon>Spermatophyta</taxon>
        <taxon>Magnoliopsida</taxon>
        <taxon>eudicotyledons</taxon>
        <taxon>Gunneridae</taxon>
        <taxon>Pentapetalae</taxon>
        <taxon>rosids</taxon>
        <taxon>malvids</taxon>
        <taxon>Sapindales</taxon>
        <taxon>Sapindaceae</taxon>
        <taxon>Hippocastanoideae</taxon>
        <taxon>Acereae</taxon>
        <taxon>Dipteronia</taxon>
    </lineage>
</organism>
<evidence type="ECO:0000256" key="3">
    <source>
        <dbReference type="PROSITE-ProRule" id="PRU00708"/>
    </source>
</evidence>
<sequence length="248" mass="27603">MNMKNLKFLLKNQNLQSFLKPPFQYFSSSSIISTKNALTQQEIYEINLLIPRLCLTNNINTATHLTVTALMAANPPPKSLSLSILVHSLTSQPDLALPMSFLTKLRHTPQARPSLTPMCTLLVSSYVKKGRPKDALKVYGWMLRPGYPCDDGVEKQQKQKALFHVLVGGLCREGMVFEALRILKDMVSGGLVVSGGLRERVFRSLLREARVKEAKELDAALVFFGDGGGEGLKKVLDLLDQMIVSWTE</sequence>
<accession>A0AAD9ZRN6</accession>
<reference evidence="4" key="1">
    <citation type="journal article" date="2023" name="Plant J.">
        <title>Genome sequences and population genomics provide insights into the demographic history, inbreeding, and mutation load of two 'living fossil' tree species of Dipteronia.</title>
        <authorList>
            <person name="Feng Y."/>
            <person name="Comes H.P."/>
            <person name="Chen J."/>
            <person name="Zhu S."/>
            <person name="Lu R."/>
            <person name="Zhang X."/>
            <person name="Li P."/>
            <person name="Qiu J."/>
            <person name="Olsen K.M."/>
            <person name="Qiu Y."/>
        </authorList>
    </citation>
    <scope>NUCLEOTIDE SEQUENCE</scope>
    <source>
        <strain evidence="4">NBL</strain>
    </source>
</reference>
<dbReference type="PROSITE" id="PS51375">
    <property type="entry name" value="PPR"/>
    <property type="match status" value="1"/>
</dbReference>
<dbReference type="PANTHER" id="PTHR47939">
    <property type="entry name" value="MEMBRANE-ASSOCIATED SALT-INDUCIBLE PROTEIN-LIKE"/>
    <property type="match status" value="1"/>
</dbReference>
<evidence type="ECO:0000313" key="4">
    <source>
        <dbReference type="EMBL" id="KAK3189065.1"/>
    </source>
</evidence>
<keyword evidence="2" id="KW-0677">Repeat</keyword>
<comment type="caution">
    <text evidence="4">The sequence shown here is derived from an EMBL/GenBank/DDBJ whole genome shotgun (WGS) entry which is preliminary data.</text>
</comment>
<keyword evidence="5" id="KW-1185">Reference proteome</keyword>
<gene>
    <name evidence="4" type="ORF">Dsin_028626</name>
</gene>
<evidence type="ECO:0000256" key="2">
    <source>
        <dbReference type="ARBA" id="ARBA00022737"/>
    </source>
</evidence>
<dbReference type="InterPro" id="IPR050667">
    <property type="entry name" value="PPR-containing_protein"/>
</dbReference>
<dbReference type="PANTHER" id="PTHR47939:SF13">
    <property type="entry name" value="OS03G0201400 PROTEIN"/>
    <property type="match status" value="1"/>
</dbReference>
<dbReference type="InterPro" id="IPR011990">
    <property type="entry name" value="TPR-like_helical_dom_sf"/>
</dbReference>